<dbReference type="eggNOG" id="KOG0160">
    <property type="taxonomic scope" value="Eukaryota"/>
</dbReference>
<name>K0SLJ8_THAOC</name>
<evidence type="ECO:0000256" key="1">
    <source>
        <dbReference type="ARBA" id="ARBA00022741"/>
    </source>
</evidence>
<feature type="region of interest" description="Actin-binding" evidence="6">
    <location>
        <begin position="804"/>
        <end position="826"/>
    </location>
</feature>
<accession>K0SLJ8</accession>
<keyword evidence="2 6" id="KW-0067">ATP-binding</keyword>
<feature type="compositionally biased region" description="Acidic residues" evidence="8">
    <location>
        <begin position="14"/>
        <end position="27"/>
    </location>
</feature>
<dbReference type="OrthoDB" id="37397at2759"/>
<dbReference type="InterPro" id="IPR001609">
    <property type="entry name" value="Myosin_head_motor_dom-like"/>
</dbReference>
<dbReference type="PANTHER" id="PTHR13140:SF706">
    <property type="entry name" value="DILUTE CLASS UNCONVENTIONAL MYOSIN, ISOFORM C"/>
    <property type="match status" value="1"/>
</dbReference>
<evidence type="ECO:0000256" key="4">
    <source>
        <dbReference type="ARBA" id="ARBA00023175"/>
    </source>
</evidence>
<dbReference type="Gene3D" id="3.40.850.10">
    <property type="entry name" value="Kinesin motor domain"/>
    <property type="match status" value="3"/>
</dbReference>
<evidence type="ECO:0000256" key="3">
    <source>
        <dbReference type="ARBA" id="ARBA00023123"/>
    </source>
</evidence>
<dbReference type="SMART" id="SM00242">
    <property type="entry name" value="MYSc"/>
    <property type="match status" value="1"/>
</dbReference>
<keyword evidence="11" id="KW-1185">Reference proteome</keyword>
<dbReference type="CDD" id="cd00124">
    <property type="entry name" value="MYSc"/>
    <property type="match status" value="1"/>
</dbReference>
<dbReference type="Gene3D" id="1.20.58.530">
    <property type="match status" value="2"/>
</dbReference>
<dbReference type="GO" id="GO:0016459">
    <property type="term" value="C:myosin complex"/>
    <property type="evidence" value="ECO:0007669"/>
    <property type="project" value="UniProtKB-KW"/>
</dbReference>
<dbReference type="GO" id="GO:0000146">
    <property type="term" value="F:microfilament motor activity"/>
    <property type="evidence" value="ECO:0007669"/>
    <property type="project" value="TreeGrafter"/>
</dbReference>
<dbReference type="GO" id="GO:0007015">
    <property type="term" value="P:actin filament organization"/>
    <property type="evidence" value="ECO:0007669"/>
    <property type="project" value="TreeGrafter"/>
</dbReference>
<dbReference type="Gene3D" id="1.10.10.820">
    <property type="match status" value="1"/>
</dbReference>
<dbReference type="EMBL" id="AGNL01023054">
    <property type="protein sequence ID" value="EJK59362.1"/>
    <property type="molecule type" value="Genomic_DNA"/>
</dbReference>
<feature type="coiled-coil region" evidence="7">
    <location>
        <begin position="1155"/>
        <end position="1243"/>
    </location>
</feature>
<dbReference type="InterPro" id="IPR027417">
    <property type="entry name" value="P-loop_NTPase"/>
</dbReference>
<dbReference type="SUPFAM" id="SSF52540">
    <property type="entry name" value="P-loop containing nucleoside triphosphate hydrolases"/>
    <property type="match status" value="1"/>
</dbReference>
<dbReference type="InterPro" id="IPR036961">
    <property type="entry name" value="Kinesin_motor_dom_sf"/>
</dbReference>
<evidence type="ECO:0000313" key="10">
    <source>
        <dbReference type="EMBL" id="EJK59362.1"/>
    </source>
</evidence>
<keyword evidence="5 6" id="KW-0009">Actin-binding</keyword>
<dbReference type="Gene3D" id="1.20.120.720">
    <property type="entry name" value="Myosin VI head, motor domain, U50 subdomain"/>
    <property type="match status" value="2"/>
</dbReference>
<feature type="binding site" evidence="6">
    <location>
        <begin position="328"/>
        <end position="335"/>
    </location>
    <ligand>
        <name>ATP</name>
        <dbReference type="ChEBI" id="CHEBI:30616"/>
    </ligand>
</feature>
<evidence type="ECO:0000256" key="5">
    <source>
        <dbReference type="ARBA" id="ARBA00023203"/>
    </source>
</evidence>
<proteinExistence type="inferred from homology"/>
<dbReference type="Proteomes" id="UP000266841">
    <property type="component" value="Unassembled WGS sequence"/>
</dbReference>
<reference evidence="10 11" key="1">
    <citation type="journal article" date="2012" name="Genome Biol.">
        <title>Genome and low-iron response of an oceanic diatom adapted to chronic iron limitation.</title>
        <authorList>
            <person name="Lommer M."/>
            <person name="Specht M."/>
            <person name="Roy A.S."/>
            <person name="Kraemer L."/>
            <person name="Andreson R."/>
            <person name="Gutowska M.A."/>
            <person name="Wolf J."/>
            <person name="Bergner S.V."/>
            <person name="Schilhabel M.B."/>
            <person name="Klostermeier U.C."/>
            <person name="Beiko R.G."/>
            <person name="Rosenstiel P."/>
            <person name="Hippler M."/>
            <person name="Laroche J."/>
        </authorList>
    </citation>
    <scope>NUCLEOTIDE SEQUENCE [LARGE SCALE GENOMIC DNA]</scope>
    <source>
        <strain evidence="10 11">CCMP1005</strain>
    </source>
</reference>
<dbReference type="GO" id="GO:0005524">
    <property type="term" value="F:ATP binding"/>
    <property type="evidence" value="ECO:0007669"/>
    <property type="project" value="UniProtKB-UniRule"/>
</dbReference>
<sequence length="1437" mass="162079">MIEETDRASTAFSEDFDSSSDDSDLDEVDHVRESLQRQRSGFSAVLSDYIDDADDGSAFQAVAKTRGKKLTPLVSPKRITSSEAMQGGRVHITETKPPQDTKKEEEPANRMAEGAKVYVRDPHYSWIPATIESPEDDKMRVKVAVRLPKDWDSHTVVATGRGANNMKMDRLVKLSEYPNNELPLQNLDKEGTVSGKNDMADLANLHEASILFNLKSRHSNGCPYTRVGDIMVAVNPFDWIDGLYSPEKQEFYARNLIWQASLDSNDLIRPRSPEKGRPALLATAATERKAVGYDFEKLGINPHVYETSSLAYLGLAVEGNDQTILVTGESGAGKTETIKIVMDHLATVERSRPSWPESDRVQAANYHASDTVERVLKSNPMFEAFGNAKTTRNDNSSRFGKYTQLQFDVEDRDAAIKNGRRVPSCHLSGSKCITYLLEKSRVVSISQGEGTFHVFYQLLGAPDSDKMKIWDGLCGKSVADFAYMSSTTPEDIGGLAGPDHWPETVAALSVFGVEGDTFLDVMRSLCVILQLGNIVFDRETHDGEERAVISSTEELKKLSLLMGVPEADIADALTKRFMNTRGEEFTIFLKPNEARDGCDALSKEIYARVFDFLVSKCNGATEPQDSGSKGYGTISLLDIFGFESFKVNRFEQYEAEGIDIFDLSLVDNTDVMDLLEGKLGLITQLNEESVKKMAGGDESFVYKFKVVNSDSNRLIQDPLHRPYEFGVRHYAAPIKYDARRFIERNLDRIPADLLKCACQSNNNSLIREEFQKLSSGSETLEAGGLKKRSAATKHLVITKFRQQLTSLMSLIELSRTRYIRCVKPNKISAPRTMDQHHTASQLESAGLLTAIVISRESFPNRLSYELIMERFKFLAFKFDCELNSGDIKLDSSKLLGLLLKGLTADSHLGRVSPFQCGKTKVYFRAGALEIIETTRQEYYAERALQLQTWVRSRLERRRFIALKRGAIQIQSLGRRRIALISFRQIVRCAVKAQCFVRRCLACAELSRLRANHAATVIQTCRKICAAKKKERAEQAAIESRMSMMQQTLDDATTVAGGGTLFSVDEGLLDEVETMFEYLRKEIGEEIQLMHQTRSSIDLIKFTVILRKKNARLKKELQEAEADKREIFNHASSVDHAFALSKIRNEQMTKTNSTLLADNNKRKKEVNKLKAELRTQQEAHEAQLQEMKTEFDLALQRREMEFSSIEQSAQSVEAMHNREVQMIRDEAERKQEEHFAQISRLRDEIKTTQQSHQDYLSKLMGVLDTTQESRKSSLTPAEEMTIRAKNAEILELKDEIARLQQQNGMSDNAAREDSKKKEAVKSMKYIVKKNREARKGRSKELQLLTSQLNKSIMSGDDATSQQLLASINQLAHVGEKSNSKMDREMVNMIDNTVSYFNRDNHKASADQALIEENKKLRRKLVKMRQRSKGDQESASIIG</sequence>
<feature type="coiled-coil region" evidence="7">
    <location>
        <begin position="1102"/>
        <end position="1129"/>
    </location>
</feature>
<dbReference type="GO" id="GO:0016020">
    <property type="term" value="C:membrane"/>
    <property type="evidence" value="ECO:0007669"/>
    <property type="project" value="TreeGrafter"/>
</dbReference>
<keyword evidence="3 6" id="KW-0518">Myosin</keyword>
<organism evidence="10 11">
    <name type="scientific">Thalassiosira oceanica</name>
    <name type="common">Marine diatom</name>
    <dbReference type="NCBI Taxonomy" id="159749"/>
    <lineage>
        <taxon>Eukaryota</taxon>
        <taxon>Sar</taxon>
        <taxon>Stramenopiles</taxon>
        <taxon>Ochrophyta</taxon>
        <taxon>Bacillariophyta</taxon>
        <taxon>Coscinodiscophyceae</taxon>
        <taxon>Thalassiosirophycidae</taxon>
        <taxon>Thalassiosirales</taxon>
        <taxon>Thalassiosiraceae</taxon>
        <taxon>Thalassiosira</taxon>
    </lineage>
</organism>
<dbReference type="Pfam" id="PF00063">
    <property type="entry name" value="Myosin_head"/>
    <property type="match status" value="1"/>
</dbReference>
<keyword evidence="1 6" id="KW-0547">Nucleotide-binding</keyword>
<gene>
    <name evidence="10" type="ORF">THAOC_20433</name>
</gene>
<dbReference type="Gene3D" id="1.20.5.4820">
    <property type="match status" value="1"/>
</dbReference>
<comment type="similarity">
    <text evidence="6">Belongs to the TRAFAC class myosin-kinesin ATPase superfamily. Myosin family.</text>
</comment>
<evidence type="ECO:0000256" key="2">
    <source>
        <dbReference type="ARBA" id="ARBA00022840"/>
    </source>
</evidence>
<evidence type="ECO:0000256" key="8">
    <source>
        <dbReference type="SAM" id="MobiDB-lite"/>
    </source>
</evidence>
<feature type="domain" description="Myosin motor" evidence="9">
    <location>
        <begin position="194"/>
        <end position="936"/>
    </location>
</feature>
<dbReference type="OMA" id="VGAEDMC"/>
<evidence type="ECO:0000256" key="7">
    <source>
        <dbReference type="SAM" id="Coils"/>
    </source>
</evidence>
<protein>
    <recommendedName>
        <fullName evidence="9">Myosin motor domain-containing protein</fullName>
    </recommendedName>
</protein>
<dbReference type="GO" id="GO:0005737">
    <property type="term" value="C:cytoplasm"/>
    <property type="evidence" value="ECO:0007669"/>
    <property type="project" value="TreeGrafter"/>
</dbReference>
<evidence type="ECO:0000259" key="9">
    <source>
        <dbReference type="PROSITE" id="PS51456"/>
    </source>
</evidence>
<feature type="region of interest" description="Disordered" evidence="8">
    <location>
        <begin position="1"/>
        <end position="39"/>
    </location>
</feature>
<dbReference type="PRINTS" id="PR00193">
    <property type="entry name" value="MYOSINHEAVY"/>
</dbReference>
<evidence type="ECO:0000256" key="6">
    <source>
        <dbReference type="PROSITE-ProRule" id="PRU00782"/>
    </source>
</evidence>
<dbReference type="PROSITE" id="PS51456">
    <property type="entry name" value="MYOSIN_MOTOR"/>
    <property type="match status" value="1"/>
</dbReference>
<dbReference type="GO" id="GO:0051015">
    <property type="term" value="F:actin filament binding"/>
    <property type="evidence" value="ECO:0007669"/>
    <property type="project" value="TreeGrafter"/>
</dbReference>
<keyword evidence="4 6" id="KW-0505">Motor protein</keyword>
<comment type="caution">
    <text evidence="10">The sequence shown here is derived from an EMBL/GenBank/DDBJ whole genome shotgun (WGS) entry which is preliminary data.</text>
</comment>
<dbReference type="PANTHER" id="PTHR13140">
    <property type="entry name" value="MYOSIN"/>
    <property type="match status" value="1"/>
</dbReference>
<keyword evidence="7" id="KW-0175">Coiled coil</keyword>
<evidence type="ECO:0000313" key="11">
    <source>
        <dbReference type="Proteomes" id="UP000266841"/>
    </source>
</evidence>